<evidence type="ECO:0000313" key="9">
    <source>
        <dbReference type="EMBL" id="ABC23225.1"/>
    </source>
</evidence>
<keyword evidence="3" id="KW-0479">Metal-binding</keyword>
<evidence type="ECO:0000256" key="3">
    <source>
        <dbReference type="ARBA" id="ARBA00022723"/>
    </source>
</evidence>
<protein>
    <submittedName>
        <fullName evidence="9">Peptidase M48</fullName>
    </submittedName>
</protein>
<evidence type="ECO:0000256" key="2">
    <source>
        <dbReference type="ARBA" id="ARBA00022670"/>
    </source>
</evidence>
<dbReference type="STRING" id="269796.Rru_A2425"/>
<accession>Q2RRM0</accession>
<evidence type="ECO:0000256" key="6">
    <source>
        <dbReference type="ARBA" id="ARBA00023049"/>
    </source>
</evidence>
<dbReference type="KEGG" id="rru:Rru_A2425"/>
<dbReference type="Gene3D" id="3.30.2010.10">
    <property type="entry name" value="Metalloproteases ('zincins'), catalytic domain"/>
    <property type="match status" value="1"/>
</dbReference>
<keyword evidence="10" id="KW-1185">Reference proteome</keyword>
<dbReference type="InterPro" id="IPR011990">
    <property type="entry name" value="TPR-like_helical_dom_sf"/>
</dbReference>
<dbReference type="GO" id="GO:0004222">
    <property type="term" value="F:metalloendopeptidase activity"/>
    <property type="evidence" value="ECO:0007669"/>
    <property type="project" value="InterPro"/>
</dbReference>
<dbReference type="Gene3D" id="1.25.40.10">
    <property type="entry name" value="Tetratricopeptide repeat domain"/>
    <property type="match status" value="1"/>
</dbReference>
<feature type="compositionally biased region" description="Basic and acidic residues" evidence="7">
    <location>
        <begin position="445"/>
        <end position="457"/>
    </location>
</feature>
<evidence type="ECO:0000256" key="4">
    <source>
        <dbReference type="ARBA" id="ARBA00022801"/>
    </source>
</evidence>
<evidence type="ECO:0000256" key="5">
    <source>
        <dbReference type="ARBA" id="ARBA00022833"/>
    </source>
</evidence>
<evidence type="ECO:0000259" key="8">
    <source>
        <dbReference type="Pfam" id="PF01435"/>
    </source>
</evidence>
<keyword evidence="6" id="KW-0482">Metalloprotease</keyword>
<dbReference type="SUPFAM" id="SSF48452">
    <property type="entry name" value="TPR-like"/>
    <property type="match status" value="1"/>
</dbReference>
<dbReference type="Pfam" id="PF13432">
    <property type="entry name" value="TPR_16"/>
    <property type="match status" value="1"/>
</dbReference>
<gene>
    <name evidence="9" type="ordered locus">Rru_A2425</name>
</gene>
<keyword evidence="5" id="KW-0862">Zinc</keyword>
<feature type="domain" description="Peptidase M48" evidence="8">
    <location>
        <begin position="43"/>
        <end position="228"/>
    </location>
</feature>
<dbReference type="InterPro" id="IPR019734">
    <property type="entry name" value="TPR_rpt"/>
</dbReference>
<dbReference type="Proteomes" id="UP000001929">
    <property type="component" value="Chromosome"/>
</dbReference>
<evidence type="ECO:0000256" key="1">
    <source>
        <dbReference type="ARBA" id="ARBA00001947"/>
    </source>
</evidence>
<dbReference type="RefSeq" id="WP_011390178.1">
    <property type="nucleotide sequence ID" value="NC_007643.1"/>
</dbReference>
<dbReference type="GO" id="GO:0046872">
    <property type="term" value="F:metal ion binding"/>
    <property type="evidence" value="ECO:0007669"/>
    <property type="project" value="UniProtKB-KW"/>
</dbReference>
<dbReference type="GO" id="GO:0051603">
    <property type="term" value="P:proteolysis involved in protein catabolic process"/>
    <property type="evidence" value="ECO:0007669"/>
    <property type="project" value="TreeGrafter"/>
</dbReference>
<sequence length="457" mass="49219">MRLLIAGRLFFGLGLALWALGAGPSPARAAGMSLIRDAEIENTIAMIATPLLRAASIGDRAITFRLINDDTINAFATTEMRVFVYTGLFLKTEGPDELKGVIAHEMGHLAGGHLLRMKDEMANASMTALVGMLAGAAAGIASGRGDVGSAVMMGTNQAAMRGFLTFSRTQESSADSFAMRMLDATGQSAAGMLKFFRKLGDQEALITASQDPYVRTHPLTRDRITAVADHVAHSRFSDVPPSPAEVLAYQRAKAKLMAFLKSTGATLAAYPATDRSVAARYARAIAYYRAGDLGRALPLIDGLIAEDPNDPYFEELRGQMLFENQRLREALGSYTKAARLAPTEPLILVSLAHVQVELGDRPLLENALTNLNAALGLDPTNSFAWRQMANASGKLGDEAMAAYYLAEMALSQGDPREALAHAKRAEGRIPKGSPQGLRLQDLIAEAERQKKRQEDRD</sequence>
<dbReference type="EnsemblBacteria" id="ABC23225">
    <property type="protein sequence ID" value="ABC23225"/>
    <property type="gene ID" value="Rru_A2425"/>
</dbReference>
<dbReference type="HOGENOM" id="CLU_030556_2_0_5"/>
<organism evidence="9 10">
    <name type="scientific">Rhodospirillum rubrum (strain ATCC 11170 / ATH 1.1.1 / DSM 467 / LMG 4362 / NCIMB 8255 / S1)</name>
    <dbReference type="NCBI Taxonomy" id="269796"/>
    <lineage>
        <taxon>Bacteria</taxon>
        <taxon>Pseudomonadati</taxon>
        <taxon>Pseudomonadota</taxon>
        <taxon>Alphaproteobacteria</taxon>
        <taxon>Rhodospirillales</taxon>
        <taxon>Rhodospirillaceae</taxon>
        <taxon>Rhodospirillum</taxon>
    </lineage>
</organism>
<dbReference type="InterPro" id="IPR001915">
    <property type="entry name" value="Peptidase_M48"/>
</dbReference>
<evidence type="ECO:0000313" key="10">
    <source>
        <dbReference type="Proteomes" id="UP000001929"/>
    </source>
</evidence>
<dbReference type="EMBL" id="CP000230">
    <property type="protein sequence ID" value="ABC23225.1"/>
    <property type="molecule type" value="Genomic_DNA"/>
</dbReference>
<dbReference type="PhylomeDB" id="Q2RRM0"/>
<dbReference type="eggNOG" id="COG4783">
    <property type="taxonomic scope" value="Bacteria"/>
</dbReference>
<proteinExistence type="predicted"/>
<dbReference type="PANTHER" id="PTHR22726:SF1">
    <property type="entry name" value="METALLOENDOPEPTIDASE OMA1, MITOCHONDRIAL"/>
    <property type="match status" value="1"/>
</dbReference>
<dbReference type="Pfam" id="PF01435">
    <property type="entry name" value="Peptidase_M48"/>
    <property type="match status" value="1"/>
</dbReference>
<dbReference type="SMART" id="SM00028">
    <property type="entry name" value="TPR"/>
    <property type="match status" value="4"/>
</dbReference>
<dbReference type="CDD" id="cd07324">
    <property type="entry name" value="M48C_Oma1-like"/>
    <property type="match status" value="1"/>
</dbReference>
<dbReference type="InterPro" id="IPR051156">
    <property type="entry name" value="Mito/Outer_Membr_Metalloprot"/>
</dbReference>
<dbReference type="AlphaFoldDB" id="Q2RRM0"/>
<comment type="cofactor">
    <cofactor evidence="1">
        <name>Zn(2+)</name>
        <dbReference type="ChEBI" id="CHEBI:29105"/>
    </cofactor>
</comment>
<dbReference type="GO" id="GO:0016020">
    <property type="term" value="C:membrane"/>
    <property type="evidence" value="ECO:0007669"/>
    <property type="project" value="TreeGrafter"/>
</dbReference>
<dbReference type="PATRIC" id="fig|269796.9.peg.2528"/>
<evidence type="ECO:0000256" key="7">
    <source>
        <dbReference type="SAM" id="MobiDB-lite"/>
    </source>
</evidence>
<feature type="compositionally biased region" description="Basic and acidic residues" evidence="7">
    <location>
        <begin position="417"/>
        <end position="429"/>
    </location>
</feature>
<keyword evidence="2" id="KW-0645">Protease</keyword>
<feature type="region of interest" description="Disordered" evidence="7">
    <location>
        <begin position="417"/>
        <end position="457"/>
    </location>
</feature>
<name>Q2RRM0_RHORT</name>
<dbReference type="PANTHER" id="PTHR22726">
    <property type="entry name" value="METALLOENDOPEPTIDASE OMA1"/>
    <property type="match status" value="1"/>
</dbReference>
<reference evidence="9 10" key="1">
    <citation type="journal article" date="2011" name="Stand. Genomic Sci.">
        <title>Complete genome sequence of Rhodospirillum rubrum type strain (S1).</title>
        <authorList>
            <person name="Munk A.C."/>
            <person name="Copeland A."/>
            <person name="Lucas S."/>
            <person name="Lapidus A."/>
            <person name="Del Rio T.G."/>
            <person name="Barry K."/>
            <person name="Detter J.C."/>
            <person name="Hammon N."/>
            <person name="Israni S."/>
            <person name="Pitluck S."/>
            <person name="Brettin T."/>
            <person name="Bruce D."/>
            <person name="Han C."/>
            <person name="Tapia R."/>
            <person name="Gilna P."/>
            <person name="Schmutz J."/>
            <person name="Larimer F."/>
            <person name="Land M."/>
            <person name="Kyrpides N.C."/>
            <person name="Mavromatis K."/>
            <person name="Richardson P."/>
            <person name="Rohde M."/>
            <person name="Goker M."/>
            <person name="Klenk H.P."/>
            <person name="Zhang Y."/>
            <person name="Roberts G.P."/>
            <person name="Reslewic S."/>
            <person name="Schwartz D.C."/>
        </authorList>
    </citation>
    <scope>NUCLEOTIDE SEQUENCE [LARGE SCALE GENOMIC DNA]</scope>
    <source>
        <strain evidence="10">ATCC 11170 / ATH 1.1.1 / DSM 467 / LMG 4362 / NCIMB 8255 / S1</strain>
    </source>
</reference>
<keyword evidence="4" id="KW-0378">Hydrolase</keyword>